<feature type="non-terminal residue" evidence="2">
    <location>
        <position position="390"/>
    </location>
</feature>
<dbReference type="Gene3D" id="3.40.50.720">
    <property type="entry name" value="NAD(P)-binding Rossmann-like Domain"/>
    <property type="match status" value="1"/>
</dbReference>
<dbReference type="CDD" id="cd08249">
    <property type="entry name" value="enoyl_reductase_like"/>
    <property type="match status" value="1"/>
</dbReference>
<dbReference type="OrthoDB" id="3233595at2759"/>
<name>A0A166ANV1_9AGAM</name>
<dbReference type="PANTHER" id="PTHR45348">
    <property type="entry name" value="HYPOTHETICAL OXIDOREDUCTASE (EUROFUNG)"/>
    <property type="match status" value="1"/>
</dbReference>
<dbReference type="Proteomes" id="UP000076532">
    <property type="component" value="Unassembled WGS sequence"/>
</dbReference>
<evidence type="ECO:0000313" key="2">
    <source>
        <dbReference type="EMBL" id="KZP11805.1"/>
    </source>
</evidence>
<dbReference type="InterPro" id="IPR011032">
    <property type="entry name" value="GroES-like_sf"/>
</dbReference>
<keyword evidence="3" id="KW-1185">Reference proteome</keyword>
<proteinExistence type="predicted"/>
<dbReference type="SUPFAM" id="SSF50129">
    <property type="entry name" value="GroES-like"/>
    <property type="match status" value="1"/>
</dbReference>
<dbReference type="EMBL" id="KV417657">
    <property type="protein sequence ID" value="KZP11805.1"/>
    <property type="molecule type" value="Genomic_DNA"/>
</dbReference>
<dbReference type="InterPro" id="IPR020843">
    <property type="entry name" value="ER"/>
</dbReference>
<dbReference type="GO" id="GO:0016651">
    <property type="term" value="F:oxidoreductase activity, acting on NAD(P)H"/>
    <property type="evidence" value="ECO:0007669"/>
    <property type="project" value="InterPro"/>
</dbReference>
<evidence type="ECO:0000313" key="3">
    <source>
        <dbReference type="Proteomes" id="UP000076532"/>
    </source>
</evidence>
<dbReference type="InterPro" id="IPR013149">
    <property type="entry name" value="ADH-like_C"/>
</dbReference>
<sequence>MALAGPTSCSDPSRPEYSFHDDVIQIHGNLEMHIRTCRSCSQSPSKMSTQIALILPAALSDFIIASHPIPFPGPGDVLVRNEAVALNPADRHLQKSPMGEKYLTFPTVIGMDFAGVVVKVGDGVTSLQEGDRVVASGYFETERAAFQEYTLAAAKYASKLPTNISFDEAASIPLTMMTAAVGFYQRGGMGAGLRAPWEENGRGHYNGIPILITGGASSVGCFAIQLAKLSGFSPIYTTASPKHTAYLQSLGATHVIDRNEPLDTAAAALSGGEKFTVIMDVVTVADTLCATPHLLAQGGTLVLFRQGVEVQGALPEGAVTKFPWGSPFHPDNAAVGEGLHASLGKLLEDGDIKPNNIEVLPGGLAGIDGGLQRLAAKTVSGLKLVARPRE</sequence>
<dbReference type="PANTHER" id="PTHR45348:SF2">
    <property type="entry name" value="ZINC-TYPE ALCOHOL DEHYDROGENASE-LIKE PROTEIN C2E1P3.01"/>
    <property type="match status" value="1"/>
</dbReference>
<reference evidence="2 3" key="1">
    <citation type="journal article" date="2016" name="Mol. Biol. Evol.">
        <title>Comparative Genomics of Early-Diverging Mushroom-Forming Fungi Provides Insights into the Origins of Lignocellulose Decay Capabilities.</title>
        <authorList>
            <person name="Nagy L.G."/>
            <person name="Riley R."/>
            <person name="Tritt A."/>
            <person name="Adam C."/>
            <person name="Daum C."/>
            <person name="Floudas D."/>
            <person name="Sun H."/>
            <person name="Yadav J.S."/>
            <person name="Pangilinan J."/>
            <person name="Larsson K.H."/>
            <person name="Matsuura K."/>
            <person name="Barry K."/>
            <person name="Labutti K."/>
            <person name="Kuo R."/>
            <person name="Ohm R.A."/>
            <person name="Bhattacharya S.S."/>
            <person name="Shirouzu T."/>
            <person name="Yoshinaga Y."/>
            <person name="Martin F.M."/>
            <person name="Grigoriev I.V."/>
            <person name="Hibbett D.S."/>
        </authorList>
    </citation>
    <scope>NUCLEOTIDE SEQUENCE [LARGE SCALE GENOMIC DNA]</scope>
    <source>
        <strain evidence="2 3">CBS 109695</strain>
    </source>
</reference>
<dbReference type="STRING" id="436010.A0A166ANV1"/>
<dbReference type="AlphaFoldDB" id="A0A166ANV1"/>
<dbReference type="InterPro" id="IPR036291">
    <property type="entry name" value="NAD(P)-bd_dom_sf"/>
</dbReference>
<feature type="domain" description="Enoyl reductase (ER)" evidence="1">
    <location>
        <begin position="57"/>
        <end position="386"/>
    </location>
</feature>
<dbReference type="InterPro" id="IPR013154">
    <property type="entry name" value="ADH-like_N"/>
</dbReference>
<gene>
    <name evidence="2" type="ORF">FIBSPDRAFT_799920</name>
</gene>
<dbReference type="InterPro" id="IPR047122">
    <property type="entry name" value="Trans-enoyl_RdTase-like"/>
</dbReference>
<accession>A0A166ANV1</accession>
<dbReference type="Pfam" id="PF08240">
    <property type="entry name" value="ADH_N"/>
    <property type="match status" value="1"/>
</dbReference>
<dbReference type="Gene3D" id="3.90.180.10">
    <property type="entry name" value="Medium-chain alcohol dehydrogenases, catalytic domain"/>
    <property type="match status" value="1"/>
</dbReference>
<dbReference type="SUPFAM" id="SSF51735">
    <property type="entry name" value="NAD(P)-binding Rossmann-fold domains"/>
    <property type="match status" value="1"/>
</dbReference>
<protein>
    <submittedName>
        <fullName evidence="2">Medium-chain dehydrogenase/reductase like protein</fullName>
    </submittedName>
</protein>
<dbReference type="SMART" id="SM00829">
    <property type="entry name" value="PKS_ER"/>
    <property type="match status" value="1"/>
</dbReference>
<dbReference type="Pfam" id="PF00107">
    <property type="entry name" value="ADH_zinc_N"/>
    <property type="match status" value="1"/>
</dbReference>
<organism evidence="2 3">
    <name type="scientific">Athelia psychrophila</name>
    <dbReference type="NCBI Taxonomy" id="1759441"/>
    <lineage>
        <taxon>Eukaryota</taxon>
        <taxon>Fungi</taxon>
        <taxon>Dikarya</taxon>
        <taxon>Basidiomycota</taxon>
        <taxon>Agaricomycotina</taxon>
        <taxon>Agaricomycetes</taxon>
        <taxon>Agaricomycetidae</taxon>
        <taxon>Atheliales</taxon>
        <taxon>Atheliaceae</taxon>
        <taxon>Athelia</taxon>
    </lineage>
</organism>
<evidence type="ECO:0000259" key="1">
    <source>
        <dbReference type="SMART" id="SM00829"/>
    </source>
</evidence>